<evidence type="ECO:0000313" key="2">
    <source>
        <dbReference type="EMBL" id="KUG03056.1"/>
    </source>
</evidence>
<reference evidence="2" key="1">
    <citation type="journal article" date="2015" name="Proc. Natl. Acad. Sci. U.S.A.">
        <title>Networks of energetic and metabolic interactions define dynamics in microbial communities.</title>
        <authorList>
            <person name="Embree M."/>
            <person name="Liu J.K."/>
            <person name="Al-Bassam M.M."/>
            <person name="Zengler K."/>
        </authorList>
    </citation>
    <scope>NUCLEOTIDE SEQUENCE</scope>
</reference>
<dbReference type="SUPFAM" id="SSF54001">
    <property type="entry name" value="Cysteine proteinases"/>
    <property type="match status" value="1"/>
</dbReference>
<dbReference type="Pfam" id="PF05708">
    <property type="entry name" value="Peptidase_C92"/>
    <property type="match status" value="1"/>
</dbReference>
<gene>
    <name evidence="2" type="ORF">ASZ90_019599</name>
</gene>
<name>A0A0W8E326_9ZZZZ</name>
<dbReference type="InterPro" id="IPR038765">
    <property type="entry name" value="Papain-like_cys_pep_sf"/>
</dbReference>
<keyword evidence="1" id="KW-0812">Transmembrane</keyword>
<protein>
    <submittedName>
        <fullName evidence="2">Uncharacterized protein</fullName>
    </submittedName>
</protein>
<dbReference type="AlphaFoldDB" id="A0A0W8E326"/>
<dbReference type="Gene3D" id="3.90.1720.10">
    <property type="entry name" value="endopeptidase domain like (from Nostoc punctiforme)"/>
    <property type="match status" value="1"/>
</dbReference>
<organism evidence="2">
    <name type="scientific">hydrocarbon metagenome</name>
    <dbReference type="NCBI Taxonomy" id="938273"/>
    <lineage>
        <taxon>unclassified sequences</taxon>
        <taxon>metagenomes</taxon>
        <taxon>ecological metagenomes</taxon>
    </lineage>
</organism>
<proteinExistence type="predicted"/>
<dbReference type="InterPro" id="IPR024453">
    <property type="entry name" value="Peptidase_C92"/>
</dbReference>
<comment type="caution">
    <text evidence="2">The sequence shown here is derived from an EMBL/GenBank/DDBJ whole genome shotgun (WGS) entry which is preliminary data.</text>
</comment>
<keyword evidence="1" id="KW-0472">Membrane</keyword>
<sequence>MNSDSKHWRNKFCILVFPLLVLLISTLLFSNNRHVFQDKEAVMYAYLESASQGKYGYGFNVDYYNDISLAGLEVGDIILGGYPDCAYGRFSHVGIYNGNGQVIEAFVDYGVHIRSIDHFRDYTEVCLLRVEAEPEVKKKAAEYASKFQGKMFYALAFKPGDRIWNCSKVIWKAYKEQGIELDKSGDLWISPDTFYYSPHVSILREKGN</sequence>
<evidence type="ECO:0000256" key="1">
    <source>
        <dbReference type="SAM" id="Phobius"/>
    </source>
</evidence>
<accession>A0A0W8E326</accession>
<dbReference type="EMBL" id="LNQE01001896">
    <property type="protein sequence ID" value="KUG03056.1"/>
    <property type="molecule type" value="Genomic_DNA"/>
</dbReference>
<keyword evidence="1" id="KW-1133">Transmembrane helix</keyword>
<feature type="transmembrane region" description="Helical" evidence="1">
    <location>
        <begin position="12"/>
        <end position="30"/>
    </location>
</feature>